<evidence type="ECO:0000256" key="5">
    <source>
        <dbReference type="ARBA" id="ARBA00023136"/>
    </source>
</evidence>
<organism evidence="9 10">
    <name type="scientific">Paenibacillus turicensis</name>
    <dbReference type="NCBI Taxonomy" id="160487"/>
    <lineage>
        <taxon>Bacteria</taxon>
        <taxon>Bacillati</taxon>
        <taxon>Bacillota</taxon>
        <taxon>Bacilli</taxon>
        <taxon>Bacillales</taxon>
        <taxon>Paenibacillaceae</taxon>
        <taxon>Paenibacillus</taxon>
    </lineage>
</organism>
<protein>
    <submittedName>
        <fullName evidence="9">Phage shock protein PspC (Stress-responsive transcriptional regulator)</fullName>
    </submittedName>
</protein>
<feature type="domain" description="Phage shock protein PspC N-terminal" evidence="8">
    <location>
        <begin position="3"/>
        <end position="60"/>
    </location>
</feature>
<accession>A0ABS4FSF6</accession>
<evidence type="ECO:0000313" key="10">
    <source>
        <dbReference type="Proteomes" id="UP001519272"/>
    </source>
</evidence>
<keyword evidence="4 7" id="KW-1133">Transmembrane helix</keyword>
<dbReference type="InterPro" id="IPR052027">
    <property type="entry name" value="PspC"/>
</dbReference>
<evidence type="ECO:0000256" key="7">
    <source>
        <dbReference type="SAM" id="Phobius"/>
    </source>
</evidence>
<dbReference type="Pfam" id="PF04024">
    <property type="entry name" value="PspC"/>
    <property type="match status" value="1"/>
</dbReference>
<evidence type="ECO:0000259" key="8">
    <source>
        <dbReference type="Pfam" id="PF04024"/>
    </source>
</evidence>
<dbReference type="RefSeq" id="WP_210089156.1">
    <property type="nucleotide sequence ID" value="NZ_JAGGKG010000009.1"/>
</dbReference>
<feature type="transmembrane region" description="Helical" evidence="7">
    <location>
        <begin position="30"/>
        <end position="53"/>
    </location>
</feature>
<sequence>MNKLYRSRYDNKVTGLIGGLANYFNLDSTLLRVIMVFVVIFSSGTAIPIYFLASLVVPKEPRHPNDPYYNEWGHRGGRGGQGGPSGPWNMGGPNQDYNTRQQPPYNPYNQGYSNPNPNTGQEPTSSLDDMMKDIEKKAMEKELKELRKKLNNYENEKGDK</sequence>
<dbReference type="InterPro" id="IPR007168">
    <property type="entry name" value="Phageshock_PspC_N"/>
</dbReference>
<keyword evidence="2" id="KW-1003">Cell membrane</keyword>
<evidence type="ECO:0000256" key="3">
    <source>
        <dbReference type="ARBA" id="ARBA00022692"/>
    </source>
</evidence>
<keyword evidence="10" id="KW-1185">Reference proteome</keyword>
<keyword evidence="5 7" id="KW-0472">Membrane</keyword>
<evidence type="ECO:0000256" key="1">
    <source>
        <dbReference type="ARBA" id="ARBA00004162"/>
    </source>
</evidence>
<evidence type="ECO:0000256" key="2">
    <source>
        <dbReference type="ARBA" id="ARBA00022475"/>
    </source>
</evidence>
<dbReference type="Proteomes" id="UP001519272">
    <property type="component" value="Unassembled WGS sequence"/>
</dbReference>
<gene>
    <name evidence="9" type="ORF">J2Z32_002153</name>
</gene>
<dbReference type="EMBL" id="JAGGKG010000009">
    <property type="protein sequence ID" value="MBP1905523.1"/>
    <property type="molecule type" value="Genomic_DNA"/>
</dbReference>
<comment type="subcellular location">
    <subcellularLocation>
        <location evidence="1">Cell membrane</location>
        <topology evidence="1">Single-pass membrane protein</topology>
    </subcellularLocation>
</comment>
<comment type="caution">
    <text evidence="9">The sequence shown here is derived from an EMBL/GenBank/DDBJ whole genome shotgun (WGS) entry which is preliminary data.</text>
</comment>
<dbReference type="PANTHER" id="PTHR33885">
    <property type="entry name" value="PHAGE SHOCK PROTEIN C"/>
    <property type="match status" value="1"/>
</dbReference>
<evidence type="ECO:0000256" key="4">
    <source>
        <dbReference type="ARBA" id="ARBA00022989"/>
    </source>
</evidence>
<keyword evidence="3 7" id="KW-0812">Transmembrane</keyword>
<evidence type="ECO:0000256" key="6">
    <source>
        <dbReference type="SAM" id="MobiDB-lite"/>
    </source>
</evidence>
<proteinExistence type="predicted"/>
<feature type="compositionally biased region" description="Polar residues" evidence="6">
    <location>
        <begin position="95"/>
        <end position="127"/>
    </location>
</feature>
<evidence type="ECO:0000313" key="9">
    <source>
        <dbReference type="EMBL" id="MBP1905523.1"/>
    </source>
</evidence>
<name>A0ABS4FSF6_9BACL</name>
<reference evidence="9 10" key="1">
    <citation type="submission" date="2021-03" db="EMBL/GenBank/DDBJ databases">
        <title>Genomic Encyclopedia of Type Strains, Phase IV (KMG-IV): sequencing the most valuable type-strain genomes for metagenomic binning, comparative biology and taxonomic classification.</title>
        <authorList>
            <person name="Goeker M."/>
        </authorList>
    </citation>
    <scope>NUCLEOTIDE SEQUENCE [LARGE SCALE GENOMIC DNA]</scope>
    <source>
        <strain evidence="9 10">DSM 14349</strain>
    </source>
</reference>
<dbReference type="PANTHER" id="PTHR33885:SF3">
    <property type="entry name" value="PHAGE SHOCK PROTEIN C"/>
    <property type="match status" value="1"/>
</dbReference>
<feature type="region of interest" description="Disordered" evidence="6">
    <location>
        <begin position="60"/>
        <end position="136"/>
    </location>
</feature>